<feature type="region of interest" description="Disordered" evidence="1">
    <location>
        <begin position="1"/>
        <end position="21"/>
    </location>
</feature>
<keyword evidence="3" id="KW-1185">Reference proteome</keyword>
<reference evidence="2 3" key="1">
    <citation type="submission" date="2019-05" db="EMBL/GenBank/DDBJ databases">
        <title>Another draft genome of Portunus trituberculatus and its Hox gene families provides insights of decapod evolution.</title>
        <authorList>
            <person name="Jeong J.-H."/>
            <person name="Song I."/>
            <person name="Kim S."/>
            <person name="Choi T."/>
            <person name="Kim D."/>
            <person name="Ryu S."/>
            <person name="Kim W."/>
        </authorList>
    </citation>
    <scope>NUCLEOTIDE SEQUENCE [LARGE SCALE GENOMIC DNA]</scope>
    <source>
        <tissue evidence="2">Muscle</tissue>
    </source>
</reference>
<organism evidence="2 3">
    <name type="scientific">Portunus trituberculatus</name>
    <name type="common">Swimming crab</name>
    <name type="synonym">Neptunus trituberculatus</name>
    <dbReference type="NCBI Taxonomy" id="210409"/>
    <lineage>
        <taxon>Eukaryota</taxon>
        <taxon>Metazoa</taxon>
        <taxon>Ecdysozoa</taxon>
        <taxon>Arthropoda</taxon>
        <taxon>Crustacea</taxon>
        <taxon>Multicrustacea</taxon>
        <taxon>Malacostraca</taxon>
        <taxon>Eumalacostraca</taxon>
        <taxon>Eucarida</taxon>
        <taxon>Decapoda</taxon>
        <taxon>Pleocyemata</taxon>
        <taxon>Brachyura</taxon>
        <taxon>Eubrachyura</taxon>
        <taxon>Portunoidea</taxon>
        <taxon>Portunidae</taxon>
        <taxon>Portuninae</taxon>
        <taxon>Portunus</taxon>
    </lineage>
</organism>
<dbReference type="EMBL" id="VSRR010005758">
    <property type="protein sequence ID" value="MPC43276.1"/>
    <property type="molecule type" value="Genomic_DNA"/>
</dbReference>
<gene>
    <name evidence="2" type="ORF">E2C01_036918</name>
</gene>
<name>A0A5B7FD85_PORTR</name>
<comment type="caution">
    <text evidence="2">The sequence shown here is derived from an EMBL/GenBank/DDBJ whole genome shotgun (WGS) entry which is preliminary data.</text>
</comment>
<evidence type="ECO:0000313" key="2">
    <source>
        <dbReference type="EMBL" id="MPC43276.1"/>
    </source>
</evidence>
<proteinExistence type="predicted"/>
<dbReference type="Proteomes" id="UP000324222">
    <property type="component" value="Unassembled WGS sequence"/>
</dbReference>
<evidence type="ECO:0000313" key="3">
    <source>
        <dbReference type="Proteomes" id="UP000324222"/>
    </source>
</evidence>
<evidence type="ECO:0000256" key="1">
    <source>
        <dbReference type="SAM" id="MobiDB-lite"/>
    </source>
</evidence>
<sequence length="81" mass="8838">MIIAISLSDPPRTHRDAVQRSSSVVTRELRALSPQHLLPASEWCIPGGISCPFLQYLEASAAGRTHHVAPPRTLGKRNTGR</sequence>
<protein>
    <submittedName>
        <fullName evidence="2">Uncharacterized protein</fullName>
    </submittedName>
</protein>
<accession>A0A5B7FD85</accession>
<dbReference type="AlphaFoldDB" id="A0A5B7FD85"/>